<keyword evidence="2 3" id="KW-0175">Coiled coil</keyword>
<feature type="region of interest" description="Disordered" evidence="4">
    <location>
        <begin position="562"/>
        <end position="609"/>
    </location>
</feature>
<dbReference type="GO" id="GO:0009904">
    <property type="term" value="P:chloroplast accumulation movement"/>
    <property type="evidence" value="ECO:0007669"/>
    <property type="project" value="TreeGrafter"/>
</dbReference>
<evidence type="ECO:0000256" key="2">
    <source>
        <dbReference type="ARBA" id="ARBA00023054"/>
    </source>
</evidence>
<protein>
    <submittedName>
        <fullName evidence="5">Uncharacterized protein</fullName>
    </submittedName>
</protein>
<reference evidence="5 6" key="1">
    <citation type="submission" date="2019-12" db="EMBL/GenBank/DDBJ databases">
        <authorList>
            <person name="Scholz U."/>
            <person name="Mascher M."/>
            <person name="Fiebig A."/>
        </authorList>
    </citation>
    <scope>NUCLEOTIDE SEQUENCE</scope>
</reference>
<feature type="coiled-coil region" evidence="3">
    <location>
        <begin position="388"/>
        <end position="450"/>
    </location>
</feature>
<dbReference type="PANTHER" id="PTHR32054:SF3">
    <property type="entry name" value="HEAVY CHAIN, PUTATIVE, EXPRESSED-RELATED"/>
    <property type="match status" value="1"/>
</dbReference>
<dbReference type="AlphaFoldDB" id="A0A7I8JQI7"/>
<feature type="compositionally biased region" description="Basic and acidic residues" evidence="4">
    <location>
        <begin position="562"/>
        <end position="574"/>
    </location>
</feature>
<proteinExistence type="inferred from homology"/>
<gene>
    <name evidence="5" type="ORF">SI7747_16018850</name>
</gene>
<feature type="coiled-coil region" evidence="3">
    <location>
        <begin position="59"/>
        <end position="114"/>
    </location>
</feature>
<evidence type="ECO:0000313" key="5">
    <source>
        <dbReference type="EMBL" id="CAA2633325.1"/>
    </source>
</evidence>
<evidence type="ECO:0000256" key="4">
    <source>
        <dbReference type="SAM" id="MobiDB-lite"/>
    </source>
</evidence>
<dbReference type="PANTHER" id="PTHR32054">
    <property type="entry name" value="HEAVY CHAIN, PUTATIVE, EXPRESSED-RELATED-RELATED"/>
    <property type="match status" value="1"/>
</dbReference>
<dbReference type="GO" id="GO:0009903">
    <property type="term" value="P:chloroplast avoidance movement"/>
    <property type="evidence" value="ECO:0007669"/>
    <property type="project" value="TreeGrafter"/>
</dbReference>
<dbReference type="InterPro" id="IPR008545">
    <property type="entry name" value="Web"/>
</dbReference>
<evidence type="ECO:0000256" key="1">
    <source>
        <dbReference type="ARBA" id="ARBA00005485"/>
    </source>
</evidence>
<dbReference type="GO" id="GO:0005829">
    <property type="term" value="C:cytosol"/>
    <property type="evidence" value="ECO:0007669"/>
    <property type="project" value="TreeGrafter"/>
</dbReference>
<name>A0A7I8JQI7_SPIIN</name>
<keyword evidence="6" id="KW-1185">Reference proteome</keyword>
<dbReference type="EMBL" id="LR743603">
    <property type="protein sequence ID" value="CAA2633325.1"/>
    <property type="molecule type" value="Genomic_DNA"/>
</dbReference>
<comment type="similarity">
    <text evidence="1">Belongs to the WEB family.</text>
</comment>
<organism evidence="5">
    <name type="scientific">Spirodela intermedia</name>
    <name type="common">Intermediate duckweed</name>
    <dbReference type="NCBI Taxonomy" id="51605"/>
    <lineage>
        <taxon>Eukaryota</taxon>
        <taxon>Viridiplantae</taxon>
        <taxon>Streptophyta</taxon>
        <taxon>Embryophyta</taxon>
        <taxon>Tracheophyta</taxon>
        <taxon>Spermatophyta</taxon>
        <taxon>Magnoliopsida</taxon>
        <taxon>Liliopsida</taxon>
        <taxon>Araceae</taxon>
        <taxon>Lemnoideae</taxon>
        <taxon>Spirodela</taxon>
    </lineage>
</organism>
<evidence type="ECO:0000256" key="3">
    <source>
        <dbReference type="SAM" id="Coils"/>
    </source>
</evidence>
<accession>A0A7I8JQI7</accession>
<feature type="coiled-coil region" evidence="3">
    <location>
        <begin position="246"/>
        <end position="359"/>
    </location>
</feature>
<dbReference type="Pfam" id="PF05701">
    <property type="entry name" value="WEMBL"/>
    <property type="match status" value="1"/>
</dbReference>
<dbReference type="EMBL" id="CACRZD030000016">
    <property type="protein sequence ID" value="CAA6672439.1"/>
    <property type="molecule type" value="Genomic_DNA"/>
</dbReference>
<sequence length="609" mass="66643">MGVKAHQNVADSSKSEIGEIDTRAPFESVKAAVSLFGVAAFSSDKPVARKLKPLSAENILAKETQLHVAQKELDRLREQLNNAEATRTQALAELEEAKRTVEVLTGKLKIVNESKESAVKAAESAKTQIGNSKEVNSEANSENGLNWTLELDKSREQWSIVIAELDGTKQELRRTRRDFEASMEAKASASRQEEEAEKLTIAHRERAAQLAKETEAVQESLVLVKHAILQAKQEESKILSEKELSRHDHKLALEAVEKQAASLREELDPEILGDLRAKLAEVEAEVGSVQKELGDLKQADMDSSSSMVAELDAARETLHKVAEEAASLRSSAELLKLELEKVRKELADLREKEAQTESLVVDLHRKLREGKAELQLAGARESKAVSAREELISARQQLVLEAENARREAEEMKKTSLELRKEAEAAGLALEEAETKLRAALREASEAKMAETAALGEMKLLSDKTNAARASTSESGAATITISDEEHKSLSQVAEESEALAEMKVAAAAAQVEAVRASENEAVKRLEALQQELVEVKLATEDAIKRAEMADAARRAVEAEMKRWREREQKKVAEEAASSQVSKMAAPPQLGSLVDGNSPSHLSGEQPAR</sequence>
<evidence type="ECO:0000313" key="6">
    <source>
        <dbReference type="Proteomes" id="UP001189122"/>
    </source>
</evidence>
<dbReference type="Proteomes" id="UP001189122">
    <property type="component" value="Unassembled WGS sequence"/>
</dbReference>